<dbReference type="Proteomes" id="UP000824469">
    <property type="component" value="Unassembled WGS sequence"/>
</dbReference>
<feature type="compositionally biased region" description="Acidic residues" evidence="1">
    <location>
        <begin position="89"/>
        <end position="98"/>
    </location>
</feature>
<sequence>CDYHTLRKKYVYLGWCAYVERLIYDILSIKPISLEVGDIGLGLVYLQIKPNMENNKYVKGEFTLPAPPKRKHTMENIPGPKPIEPIKVEDDEECEDSGGLEHRGRRHPTNKGESEYVNTPPQPQEGDDEGLNAIQEEHRFKRVFRRTRTQGTNPTMMCRSPRNSPQKEETMQRRRKL</sequence>
<comment type="caution">
    <text evidence="2">The sequence shown here is derived from an EMBL/GenBank/DDBJ whole genome shotgun (WGS) entry which is preliminary data.</text>
</comment>
<feature type="non-terminal residue" evidence="2">
    <location>
        <position position="177"/>
    </location>
</feature>
<dbReference type="EMBL" id="JAHRHJ020000008">
    <property type="protein sequence ID" value="KAH9306821.1"/>
    <property type="molecule type" value="Genomic_DNA"/>
</dbReference>
<evidence type="ECO:0000256" key="1">
    <source>
        <dbReference type="SAM" id="MobiDB-lite"/>
    </source>
</evidence>
<evidence type="ECO:0000313" key="2">
    <source>
        <dbReference type="EMBL" id="KAH9306821.1"/>
    </source>
</evidence>
<gene>
    <name evidence="2" type="ORF">KI387_011225</name>
</gene>
<evidence type="ECO:0000313" key="3">
    <source>
        <dbReference type="Proteomes" id="UP000824469"/>
    </source>
</evidence>
<feature type="non-terminal residue" evidence="2">
    <location>
        <position position="1"/>
    </location>
</feature>
<name>A0AA38FN67_TAXCH</name>
<accession>A0AA38FN67</accession>
<protein>
    <submittedName>
        <fullName evidence="2">Uncharacterized protein</fullName>
    </submittedName>
</protein>
<feature type="compositionally biased region" description="Basic and acidic residues" evidence="1">
    <location>
        <begin position="165"/>
        <end position="177"/>
    </location>
</feature>
<organism evidence="2 3">
    <name type="scientific">Taxus chinensis</name>
    <name type="common">Chinese yew</name>
    <name type="synonym">Taxus wallichiana var. chinensis</name>
    <dbReference type="NCBI Taxonomy" id="29808"/>
    <lineage>
        <taxon>Eukaryota</taxon>
        <taxon>Viridiplantae</taxon>
        <taxon>Streptophyta</taxon>
        <taxon>Embryophyta</taxon>
        <taxon>Tracheophyta</taxon>
        <taxon>Spermatophyta</taxon>
        <taxon>Pinopsida</taxon>
        <taxon>Pinidae</taxon>
        <taxon>Conifers II</taxon>
        <taxon>Cupressales</taxon>
        <taxon>Taxaceae</taxon>
        <taxon>Taxus</taxon>
    </lineage>
</organism>
<dbReference type="AlphaFoldDB" id="A0AA38FN67"/>
<feature type="region of interest" description="Disordered" evidence="1">
    <location>
        <begin position="68"/>
        <end position="177"/>
    </location>
</feature>
<reference evidence="2 3" key="1">
    <citation type="journal article" date="2021" name="Nat. Plants">
        <title>The Taxus genome provides insights into paclitaxel biosynthesis.</title>
        <authorList>
            <person name="Xiong X."/>
            <person name="Gou J."/>
            <person name="Liao Q."/>
            <person name="Li Y."/>
            <person name="Zhou Q."/>
            <person name="Bi G."/>
            <person name="Li C."/>
            <person name="Du R."/>
            <person name="Wang X."/>
            <person name="Sun T."/>
            <person name="Guo L."/>
            <person name="Liang H."/>
            <person name="Lu P."/>
            <person name="Wu Y."/>
            <person name="Zhang Z."/>
            <person name="Ro D.K."/>
            <person name="Shang Y."/>
            <person name="Huang S."/>
            <person name="Yan J."/>
        </authorList>
    </citation>
    <scope>NUCLEOTIDE SEQUENCE [LARGE SCALE GENOMIC DNA]</scope>
    <source>
        <strain evidence="2">Ta-2019</strain>
    </source>
</reference>
<keyword evidence="3" id="KW-1185">Reference proteome</keyword>
<proteinExistence type="predicted"/>